<dbReference type="PANTHER" id="PTHR33909:SF1">
    <property type="entry name" value="SEC TRANSLOCON ACCESSORY COMPLEX SUBUNIT YAJC"/>
    <property type="match status" value="1"/>
</dbReference>
<feature type="transmembrane region" description="Helical" evidence="11">
    <location>
        <begin position="12"/>
        <end position="35"/>
    </location>
</feature>
<dbReference type="InterPro" id="IPR003849">
    <property type="entry name" value="Preprotein_translocase_YajC"/>
</dbReference>
<dbReference type="Pfam" id="PF02699">
    <property type="entry name" value="YajC"/>
    <property type="match status" value="1"/>
</dbReference>
<evidence type="ECO:0000256" key="5">
    <source>
        <dbReference type="ARBA" id="ARBA00022475"/>
    </source>
</evidence>
<evidence type="ECO:0000313" key="13">
    <source>
        <dbReference type="Proteomes" id="UP000245081"/>
    </source>
</evidence>
<accession>A0A2R5F4Z7</accession>
<keyword evidence="7" id="KW-0653">Protein transport</keyword>
<sequence>MFISNAYAADVAAAAPTLTSFLPIVVIFVLFYFMLIRPQMKQAKEHSKMLAALQKNDEIATSGGVVGKVVKVGESFVSVEIAPEVVINVQKHTIQTLLPKGTIKSL</sequence>
<keyword evidence="4" id="KW-0813">Transport</keyword>
<evidence type="ECO:0000256" key="10">
    <source>
        <dbReference type="ARBA" id="ARBA00023136"/>
    </source>
</evidence>
<keyword evidence="13" id="KW-1185">Reference proteome</keyword>
<evidence type="ECO:0000256" key="11">
    <source>
        <dbReference type="SAM" id="Phobius"/>
    </source>
</evidence>
<evidence type="ECO:0000256" key="6">
    <source>
        <dbReference type="ARBA" id="ARBA00022692"/>
    </source>
</evidence>
<evidence type="ECO:0000256" key="7">
    <source>
        <dbReference type="ARBA" id="ARBA00022927"/>
    </source>
</evidence>
<dbReference type="PANTHER" id="PTHR33909">
    <property type="entry name" value="SEC TRANSLOCON ACCESSORY COMPLEX SUBUNIT YAJC"/>
    <property type="match status" value="1"/>
</dbReference>
<proteinExistence type="inferred from homology"/>
<comment type="caution">
    <text evidence="12">The sequence shown here is derived from an EMBL/GenBank/DDBJ whole genome shotgun (WGS) entry which is preliminary data.</text>
</comment>
<dbReference type="GO" id="GO:0015031">
    <property type="term" value="P:protein transport"/>
    <property type="evidence" value="ECO:0007669"/>
    <property type="project" value="UniProtKB-KW"/>
</dbReference>
<dbReference type="NCBIfam" id="TIGR00739">
    <property type="entry name" value="yajC"/>
    <property type="match status" value="1"/>
</dbReference>
<evidence type="ECO:0000256" key="3">
    <source>
        <dbReference type="ARBA" id="ARBA00014962"/>
    </source>
</evidence>
<organism evidence="12 13">
    <name type="scientific">Novimethylophilus kurashikiensis</name>
    <dbReference type="NCBI Taxonomy" id="1825523"/>
    <lineage>
        <taxon>Bacteria</taxon>
        <taxon>Pseudomonadati</taxon>
        <taxon>Pseudomonadota</taxon>
        <taxon>Betaproteobacteria</taxon>
        <taxon>Nitrosomonadales</taxon>
        <taxon>Methylophilaceae</taxon>
        <taxon>Novimethylophilus</taxon>
    </lineage>
</organism>
<keyword evidence="8 11" id="KW-1133">Transmembrane helix</keyword>
<reference evidence="12 13" key="1">
    <citation type="journal article" date="2018" name="Environ. Microbiol.">
        <title>Isolation and genomic characterization of Novimethylophilus kurashikiensis gen. nov. sp. nov., a new lanthanide-dependent methylotrophic species of Methylophilaceae.</title>
        <authorList>
            <person name="Lv H."/>
            <person name="Sahin N."/>
            <person name="Tani A."/>
        </authorList>
    </citation>
    <scope>NUCLEOTIDE SEQUENCE [LARGE SCALE GENOMIC DNA]</scope>
    <source>
        <strain evidence="12 13">La2-4</strain>
    </source>
</reference>
<dbReference type="AlphaFoldDB" id="A0A2R5F4Z7"/>
<name>A0A2R5F4Z7_9PROT</name>
<keyword evidence="5" id="KW-1003">Cell membrane</keyword>
<dbReference type="SMART" id="SM01323">
    <property type="entry name" value="YajC"/>
    <property type="match status" value="1"/>
</dbReference>
<dbReference type="EMBL" id="BDOQ01000003">
    <property type="protein sequence ID" value="GBG13265.1"/>
    <property type="molecule type" value="Genomic_DNA"/>
</dbReference>
<keyword evidence="10 11" id="KW-0472">Membrane</keyword>
<evidence type="ECO:0000256" key="4">
    <source>
        <dbReference type="ARBA" id="ARBA00022448"/>
    </source>
</evidence>
<evidence type="ECO:0000256" key="1">
    <source>
        <dbReference type="ARBA" id="ARBA00004162"/>
    </source>
</evidence>
<comment type="subcellular location">
    <subcellularLocation>
        <location evidence="1">Cell membrane</location>
        <topology evidence="1">Single-pass membrane protein</topology>
    </subcellularLocation>
</comment>
<dbReference type="OrthoDB" id="9811406at2"/>
<evidence type="ECO:0000256" key="8">
    <source>
        <dbReference type="ARBA" id="ARBA00022989"/>
    </source>
</evidence>
<dbReference type="Proteomes" id="UP000245081">
    <property type="component" value="Unassembled WGS sequence"/>
</dbReference>
<dbReference type="RefSeq" id="WP_109014486.1">
    <property type="nucleotide sequence ID" value="NZ_BDOQ01000003.1"/>
</dbReference>
<keyword evidence="9" id="KW-0811">Translocation</keyword>
<evidence type="ECO:0000313" key="12">
    <source>
        <dbReference type="EMBL" id="GBG13265.1"/>
    </source>
</evidence>
<comment type="similarity">
    <text evidence="2">Belongs to the YajC family.</text>
</comment>
<keyword evidence="6 11" id="KW-0812">Transmembrane</keyword>
<dbReference type="PRINTS" id="PR01853">
    <property type="entry name" value="YAJCTRNLCASE"/>
</dbReference>
<gene>
    <name evidence="12" type="primary">yajC</name>
    <name evidence="12" type="ORF">NMK_0810</name>
</gene>
<protein>
    <recommendedName>
        <fullName evidence="3">Sec translocon accessory complex subunit YajC</fullName>
    </recommendedName>
</protein>
<evidence type="ECO:0000256" key="9">
    <source>
        <dbReference type="ARBA" id="ARBA00023010"/>
    </source>
</evidence>
<evidence type="ECO:0000256" key="2">
    <source>
        <dbReference type="ARBA" id="ARBA00006742"/>
    </source>
</evidence>
<dbReference type="GO" id="GO:0005886">
    <property type="term" value="C:plasma membrane"/>
    <property type="evidence" value="ECO:0007669"/>
    <property type="project" value="UniProtKB-SubCell"/>
</dbReference>